<reference evidence="2 3" key="1">
    <citation type="submission" date="2020-05" db="EMBL/GenBank/DDBJ databases">
        <title>Aquincola sp. isolate from soil.</title>
        <authorList>
            <person name="Han J."/>
            <person name="Kim D.-U."/>
        </authorList>
    </citation>
    <scope>NUCLEOTIDE SEQUENCE [LARGE SCALE GENOMIC DNA]</scope>
    <source>
        <strain evidence="2 3">S2</strain>
    </source>
</reference>
<sequence>MTRTRLARLVPVCVLALAGVAGSGAVQARDVITWGWIDNAPGSMPTGADRNQGIEDRIRQLLKERLTQYDHEEVQAPIPRVMNEIRSGNRWCATGFVKTAERETFATFSLPASFWLPPQLVVRKPRRAEFEALGELSLERLLANPALRTGVVRGRAYSPVIDGLLQKHPPAQVHSDYVDGLKMLLADRLDYVIELPIRAAYFGKRLGGDELVGLPFKEMSNHITTHVLCAKNEWGARVIGEIDAVLRAERATPRYRQAVEQWSDADGVRQIRRLYDAILVKPEQ</sequence>
<protein>
    <submittedName>
        <fullName evidence="2">TIGR02285 family protein</fullName>
    </submittedName>
</protein>
<dbReference type="PANTHER" id="PTHR35936">
    <property type="entry name" value="MEMBRANE-BOUND LYTIC MUREIN TRANSGLYCOSYLASE F"/>
    <property type="match status" value="1"/>
</dbReference>
<dbReference type="EMBL" id="JABRWJ010000001">
    <property type="protein sequence ID" value="NRF66301.1"/>
    <property type="molecule type" value="Genomic_DNA"/>
</dbReference>
<gene>
    <name evidence="2" type="ORF">HLB44_04825</name>
</gene>
<comment type="caution">
    <text evidence="2">The sequence shown here is derived from an EMBL/GenBank/DDBJ whole genome shotgun (WGS) entry which is preliminary data.</text>
</comment>
<evidence type="ECO:0000313" key="2">
    <source>
        <dbReference type="EMBL" id="NRF66301.1"/>
    </source>
</evidence>
<evidence type="ECO:0000256" key="1">
    <source>
        <dbReference type="SAM" id="SignalP"/>
    </source>
</evidence>
<dbReference type="InterPro" id="IPR011972">
    <property type="entry name" value="CHP02285"/>
</dbReference>
<accession>A0ABX2ECE9</accession>
<proteinExistence type="predicted"/>
<feature type="chain" id="PRO_5047229932" evidence="1">
    <location>
        <begin position="29"/>
        <end position="284"/>
    </location>
</feature>
<organism evidence="2 3">
    <name type="scientific">Pseudaquabacterium terrae</name>
    <dbReference type="NCBI Taxonomy" id="2732868"/>
    <lineage>
        <taxon>Bacteria</taxon>
        <taxon>Pseudomonadati</taxon>
        <taxon>Pseudomonadota</taxon>
        <taxon>Betaproteobacteria</taxon>
        <taxon>Burkholderiales</taxon>
        <taxon>Sphaerotilaceae</taxon>
        <taxon>Pseudaquabacterium</taxon>
    </lineage>
</organism>
<dbReference type="NCBIfam" id="TIGR02285">
    <property type="entry name" value="TIGR02285 family protein"/>
    <property type="match status" value="1"/>
</dbReference>
<name>A0ABX2ECE9_9BURK</name>
<keyword evidence="1" id="KW-0732">Signal</keyword>
<dbReference type="RefSeq" id="WP_173121110.1">
    <property type="nucleotide sequence ID" value="NZ_JABRWJ010000001.1"/>
</dbReference>
<dbReference type="PANTHER" id="PTHR35936:SF19">
    <property type="entry name" value="AMINO-ACID-BINDING PROTEIN YXEM-RELATED"/>
    <property type="match status" value="1"/>
</dbReference>
<feature type="signal peptide" evidence="1">
    <location>
        <begin position="1"/>
        <end position="28"/>
    </location>
</feature>
<dbReference type="Gene3D" id="3.40.190.10">
    <property type="entry name" value="Periplasmic binding protein-like II"/>
    <property type="match status" value="2"/>
</dbReference>
<keyword evidence="3" id="KW-1185">Reference proteome</keyword>
<dbReference type="SUPFAM" id="SSF53850">
    <property type="entry name" value="Periplasmic binding protein-like II"/>
    <property type="match status" value="1"/>
</dbReference>
<evidence type="ECO:0000313" key="3">
    <source>
        <dbReference type="Proteomes" id="UP000737171"/>
    </source>
</evidence>
<dbReference type="Proteomes" id="UP000737171">
    <property type="component" value="Unassembled WGS sequence"/>
</dbReference>